<evidence type="ECO:0000256" key="2">
    <source>
        <dbReference type="SAM" id="Phobius"/>
    </source>
</evidence>
<comment type="caution">
    <text evidence="3">The sequence shown here is derived from an EMBL/GenBank/DDBJ whole genome shotgun (WGS) entry which is preliminary data.</text>
</comment>
<evidence type="ECO:0000313" key="3">
    <source>
        <dbReference type="EMBL" id="PRY59936.1"/>
    </source>
</evidence>
<keyword evidence="2" id="KW-0472">Membrane</keyword>
<dbReference type="EMBL" id="PVTJ01000003">
    <property type="protein sequence ID" value="PRY59936.1"/>
    <property type="molecule type" value="Genomic_DNA"/>
</dbReference>
<dbReference type="AlphaFoldDB" id="A0A2T0UPV8"/>
<keyword evidence="2" id="KW-1133">Transmembrane helix</keyword>
<organism evidence="3 4">
    <name type="scientific">Glycomyces artemisiae</name>
    <dbReference type="NCBI Taxonomy" id="1076443"/>
    <lineage>
        <taxon>Bacteria</taxon>
        <taxon>Bacillati</taxon>
        <taxon>Actinomycetota</taxon>
        <taxon>Actinomycetes</taxon>
        <taxon>Glycomycetales</taxon>
        <taxon>Glycomycetaceae</taxon>
        <taxon>Glycomyces</taxon>
    </lineage>
</organism>
<keyword evidence="2" id="KW-0812">Transmembrane</keyword>
<feature type="region of interest" description="Disordered" evidence="1">
    <location>
        <begin position="91"/>
        <end position="111"/>
    </location>
</feature>
<keyword evidence="4" id="KW-1185">Reference proteome</keyword>
<feature type="transmembrane region" description="Helical" evidence="2">
    <location>
        <begin position="59"/>
        <end position="83"/>
    </location>
</feature>
<proteinExistence type="predicted"/>
<evidence type="ECO:0000256" key="1">
    <source>
        <dbReference type="SAM" id="MobiDB-lite"/>
    </source>
</evidence>
<evidence type="ECO:0000313" key="4">
    <source>
        <dbReference type="Proteomes" id="UP000238176"/>
    </source>
</evidence>
<gene>
    <name evidence="3" type="ORF">B0I28_103410</name>
</gene>
<sequence length="221" mass="24844">MSGKRPPKLDLMRDARRVLEPNWLRPDERLIEFAPVWKLPVLEGVPRPPWPPEQLAKRILTVVGTVLLWIVGSVVMLALLVFLAEGLSGASAGGDVPSKQKRTKGPAVVVHGRGDNSDAGRLLSPALRRRGWWVLTDQRLAFVAPVGRSYSKFWSGSGPKTKIDGHVQVDTVLEVREGRYTCEEVHRTRKTRILRRTKPAGLYRRMLLSDGSGIDLRRRHQ</sequence>
<reference evidence="3 4" key="1">
    <citation type="submission" date="2018-03" db="EMBL/GenBank/DDBJ databases">
        <title>Genomic Encyclopedia of Type Strains, Phase III (KMG-III): the genomes of soil and plant-associated and newly described type strains.</title>
        <authorList>
            <person name="Whitman W."/>
        </authorList>
    </citation>
    <scope>NUCLEOTIDE SEQUENCE [LARGE SCALE GENOMIC DNA]</scope>
    <source>
        <strain evidence="3 4">CGMCC 4.7067</strain>
    </source>
</reference>
<name>A0A2T0UPV8_9ACTN</name>
<protein>
    <submittedName>
        <fullName evidence="3">Uncharacterized protein</fullName>
    </submittedName>
</protein>
<accession>A0A2T0UPV8</accession>
<dbReference type="Proteomes" id="UP000238176">
    <property type="component" value="Unassembled WGS sequence"/>
</dbReference>